<proteinExistence type="predicted"/>
<feature type="compositionally biased region" description="Polar residues" evidence="1">
    <location>
        <begin position="36"/>
        <end position="47"/>
    </location>
</feature>
<reference evidence="3" key="1">
    <citation type="submission" date="2022-11" db="UniProtKB">
        <authorList>
            <consortium name="WormBaseParasite"/>
        </authorList>
    </citation>
    <scope>IDENTIFICATION</scope>
</reference>
<evidence type="ECO:0000256" key="1">
    <source>
        <dbReference type="SAM" id="MobiDB-lite"/>
    </source>
</evidence>
<accession>A0A915L7L2</accession>
<feature type="compositionally biased region" description="Basic and acidic residues" evidence="1">
    <location>
        <begin position="14"/>
        <end position="30"/>
    </location>
</feature>
<keyword evidence="2" id="KW-1185">Reference proteome</keyword>
<dbReference type="Proteomes" id="UP000887565">
    <property type="component" value="Unplaced"/>
</dbReference>
<feature type="region of interest" description="Disordered" evidence="1">
    <location>
        <begin position="1"/>
        <end position="47"/>
    </location>
</feature>
<protein>
    <submittedName>
        <fullName evidence="3">DDE Tnp4 domain-containing protein</fullName>
    </submittedName>
</protein>
<dbReference type="AlphaFoldDB" id="A0A915L7L2"/>
<evidence type="ECO:0000313" key="3">
    <source>
        <dbReference type="WBParaSite" id="nRc.2.0.1.t46807-RA"/>
    </source>
</evidence>
<evidence type="ECO:0000313" key="2">
    <source>
        <dbReference type="Proteomes" id="UP000887565"/>
    </source>
</evidence>
<dbReference type="WBParaSite" id="nRc.2.0.1.t46807-RA">
    <property type="protein sequence ID" value="nRc.2.0.1.t46807-RA"/>
    <property type="gene ID" value="nRc.2.0.1.g46807"/>
</dbReference>
<name>A0A915L7L2_ROMCU</name>
<organism evidence="2 3">
    <name type="scientific">Romanomermis culicivorax</name>
    <name type="common">Nematode worm</name>
    <dbReference type="NCBI Taxonomy" id="13658"/>
    <lineage>
        <taxon>Eukaryota</taxon>
        <taxon>Metazoa</taxon>
        <taxon>Ecdysozoa</taxon>
        <taxon>Nematoda</taxon>
        <taxon>Enoplea</taxon>
        <taxon>Dorylaimia</taxon>
        <taxon>Mermithida</taxon>
        <taxon>Mermithoidea</taxon>
        <taxon>Mermithidae</taxon>
        <taxon>Romanomermis</taxon>
    </lineage>
</organism>
<sequence length="101" mass="11687">MELIDNIWQQKDNGTNDHKEENKKNKHEDADGINIETKNGPSKTFTSRHVPRYSISKSKIFKPKDKLEDMPSCYHILSDRGYPCLRYLLTPVANPQSQAEL</sequence>